<proteinExistence type="predicted"/>
<feature type="region of interest" description="Disordered" evidence="1">
    <location>
        <begin position="62"/>
        <end position="111"/>
    </location>
</feature>
<sequence>MVFTRNGSTLLASAGLHPDRLEELTDLEYSDEEGIQFDGARNAEGKKIDWIDLVEGELSDLTEAEDEAERPSCVEVASQRVSSRKNARSQEKKTRFQPSRRAAIQNPSEEDNIAYATGEDVVYPPSTKLLLRRLCYRRLRHLNRRQSANFGLTLPILCHRERETV</sequence>
<evidence type="ECO:0000313" key="3">
    <source>
        <dbReference type="Proteomes" id="UP000305067"/>
    </source>
</evidence>
<accession>A0A5C3Q054</accession>
<evidence type="ECO:0000313" key="2">
    <source>
        <dbReference type="EMBL" id="TFK95201.1"/>
    </source>
</evidence>
<dbReference type="AlphaFoldDB" id="A0A5C3Q054"/>
<name>A0A5C3Q054_9AGAR</name>
<dbReference type="Proteomes" id="UP000305067">
    <property type="component" value="Unassembled WGS sequence"/>
</dbReference>
<evidence type="ECO:0000256" key="1">
    <source>
        <dbReference type="SAM" id="MobiDB-lite"/>
    </source>
</evidence>
<protein>
    <submittedName>
        <fullName evidence="2">Uncharacterized protein</fullName>
    </submittedName>
</protein>
<dbReference type="EMBL" id="ML178909">
    <property type="protein sequence ID" value="TFK95201.1"/>
    <property type="molecule type" value="Genomic_DNA"/>
</dbReference>
<organism evidence="2 3">
    <name type="scientific">Pterulicium gracile</name>
    <dbReference type="NCBI Taxonomy" id="1884261"/>
    <lineage>
        <taxon>Eukaryota</taxon>
        <taxon>Fungi</taxon>
        <taxon>Dikarya</taxon>
        <taxon>Basidiomycota</taxon>
        <taxon>Agaricomycotina</taxon>
        <taxon>Agaricomycetes</taxon>
        <taxon>Agaricomycetidae</taxon>
        <taxon>Agaricales</taxon>
        <taxon>Pleurotineae</taxon>
        <taxon>Pterulaceae</taxon>
        <taxon>Pterulicium</taxon>
    </lineage>
</organism>
<gene>
    <name evidence="2" type="ORF">BDV98DRAFT_440312</name>
</gene>
<keyword evidence="3" id="KW-1185">Reference proteome</keyword>
<reference evidence="2 3" key="1">
    <citation type="journal article" date="2019" name="Nat. Ecol. Evol.">
        <title>Megaphylogeny resolves global patterns of mushroom evolution.</title>
        <authorList>
            <person name="Varga T."/>
            <person name="Krizsan K."/>
            <person name="Foldi C."/>
            <person name="Dima B."/>
            <person name="Sanchez-Garcia M."/>
            <person name="Sanchez-Ramirez S."/>
            <person name="Szollosi G.J."/>
            <person name="Szarkandi J.G."/>
            <person name="Papp V."/>
            <person name="Albert L."/>
            <person name="Andreopoulos W."/>
            <person name="Angelini C."/>
            <person name="Antonin V."/>
            <person name="Barry K.W."/>
            <person name="Bougher N.L."/>
            <person name="Buchanan P."/>
            <person name="Buyck B."/>
            <person name="Bense V."/>
            <person name="Catcheside P."/>
            <person name="Chovatia M."/>
            <person name="Cooper J."/>
            <person name="Damon W."/>
            <person name="Desjardin D."/>
            <person name="Finy P."/>
            <person name="Geml J."/>
            <person name="Haridas S."/>
            <person name="Hughes K."/>
            <person name="Justo A."/>
            <person name="Karasinski D."/>
            <person name="Kautmanova I."/>
            <person name="Kiss B."/>
            <person name="Kocsube S."/>
            <person name="Kotiranta H."/>
            <person name="LaButti K.M."/>
            <person name="Lechner B.E."/>
            <person name="Liimatainen K."/>
            <person name="Lipzen A."/>
            <person name="Lukacs Z."/>
            <person name="Mihaltcheva S."/>
            <person name="Morgado L.N."/>
            <person name="Niskanen T."/>
            <person name="Noordeloos M.E."/>
            <person name="Ohm R.A."/>
            <person name="Ortiz-Santana B."/>
            <person name="Ovrebo C."/>
            <person name="Racz N."/>
            <person name="Riley R."/>
            <person name="Savchenko A."/>
            <person name="Shiryaev A."/>
            <person name="Soop K."/>
            <person name="Spirin V."/>
            <person name="Szebenyi C."/>
            <person name="Tomsovsky M."/>
            <person name="Tulloss R.E."/>
            <person name="Uehling J."/>
            <person name="Grigoriev I.V."/>
            <person name="Vagvolgyi C."/>
            <person name="Papp T."/>
            <person name="Martin F.M."/>
            <person name="Miettinen O."/>
            <person name="Hibbett D.S."/>
            <person name="Nagy L.G."/>
        </authorList>
    </citation>
    <scope>NUCLEOTIDE SEQUENCE [LARGE SCALE GENOMIC DNA]</scope>
    <source>
        <strain evidence="2 3">CBS 309.79</strain>
    </source>
</reference>